<feature type="transmembrane region" description="Helical" evidence="6">
    <location>
        <begin position="25"/>
        <end position="48"/>
    </location>
</feature>
<gene>
    <name evidence="8" type="ORF">ETEE_1502</name>
</gene>
<feature type="domain" description="Cytochrome b561 bacterial/Ni-hydrogenase" evidence="7">
    <location>
        <begin position="66"/>
        <end position="249"/>
    </location>
</feature>
<feature type="transmembrane region" description="Helical" evidence="6">
    <location>
        <begin position="110"/>
        <end position="130"/>
    </location>
</feature>
<evidence type="ECO:0000256" key="2">
    <source>
        <dbReference type="ARBA" id="ARBA00022475"/>
    </source>
</evidence>
<dbReference type="Gene3D" id="1.20.950.20">
    <property type="entry name" value="Transmembrane di-heme cytochromes, Chain C"/>
    <property type="match status" value="1"/>
</dbReference>
<dbReference type="NCBIfam" id="NF011582">
    <property type="entry name" value="PRK15006.1"/>
    <property type="match status" value="1"/>
</dbReference>
<dbReference type="SUPFAM" id="SSF81342">
    <property type="entry name" value="Transmembrane di-heme cytochromes"/>
    <property type="match status" value="1"/>
</dbReference>
<dbReference type="AlphaFoldDB" id="A0A076LMS1"/>
<dbReference type="GO" id="GO:0022904">
    <property type="term" value="P:respiratory electron transport chain"/>
    <property type="evidence" value="ECO:0007669"/>
    <property type="project" value="InterPro"/>
</dbReference>
<reference evidence="8 9" key="1">
    <citation type="journal article" date="2012" name="PLoS ONE">
        <title>Edwardsiella comparative phylogenomics reveal the new intra/inter-species taxonomic relationships, virulence evolution and niche adaptation mechanisms.</title>
        <authorList>
            <person name="Yang M."/>
            <person name="Lv Y."/>
            <person name="Xiao J."/>
            <person name="Wu H."/>
            <person name="Zheng H."/>
            <person name="Liu Q."/>
            <person name="Zhang Y."/>
            <person name="Wang Q."/>
        </authorList>
    </citation>
    <scope>NUCLEOTIDE SEQUENCE [LARGE SCALE GENOMIC DNA]</scope>
    <source>
        <strain evidence="9">080813</strain>
    </source>
</reference>
<evidence type="ECO:0000313" key="9">
    <source>
        <dbReference type="Proteomes" id="UP000028681"/>
    </source>
</evidence>
<dbReference type="KEGG" id="ete:ETEE_1502"/>
<sequence>MTAEQLQSYLMQRTVADSPDAWPGWLIALTLAWLGLCALLTLHALLHRRLCPPPAQRRDAERLYLYPRVLRLWHLLNALLFLFLLFSGLLLHAAPLPLAATRWLVRWHPYAGYLLLGLWCGFILLNALGANGVHYRIRWRGIAARCRCQAYFYLFGIFRAAPHPFHASPTQKFNPLQQLGYCAVMYLMVPALLLSGLGLAHPLFLPEGTAYWVLQGHLLLSFFILMFISVHIYLCTLGDTPGEIFMAMVDGYHRHHATENE</sequence>
<dbReference type="HOGENOM" id="CLU_097472_0_0_6"/>
<evidence type="ECO:0000259" key="7">
    <source>
        <dbReference type="Pfam" id="PF01292"/>
    </source>
</evidence>
<dbReference type="GeneID" id="33939128"/>
<evidence type="ECO:0000256" key="5">
    <source>
        <dbReference type="ARBA" id="ARBA00023136"/>
    </source>
</evidence>
<dbReference type="InterPro" id="IPR051542">
    <property type="entry name" value="Hydrogenase_cytochrome"/>
</dbReference>
<keyword evidence="4 6" id="KW-1133">Transmembrane helix</keyword>
<organism evidence="8 9">
    <name type="scientific">Edwardsiella anguillarum ET080813</name>
    <dbReference type="NCBI Taxonomy" id="667120"/>
    <lineage>
        <taxon>Bacteria</taxon>
        <taxon>Pseudomonadati</taxon>
        <taxon>Pseudomonadota</taxon>
        <taxon>Gammaproteobacteria</taxon>
        <taxon>Enterobacterales</taxon>
        <taxon>Hafniaceae</taxon>
        <taxon>Edwardsiella</taxon>
    </lineage>
</organism>
<dbReference type="Pfam" id="PF01292">
    <property type="entry name" value="Ni_hydr_CYTB"/>
    <property type="match status" value="1"/>
</dbReference>
<keyword evidence="3 6" id="KW-0812">Transmembrane</keyword>
<dbReference type="GO" id="GO:0020037">
    <property type="term" value="F:heme binding"/>
    <property type="evidence" value="ECO:0007669"/>
    <property type="project" value="TreeGrafter"/>
</dbReference>
<dbReference type="RefSeq" id="WP_034163877.1">
    <property type="nucleotide sequence ID" value="NZ_CP006664.1"/>
</dbReference>
<dbReference type="InterPro" id="IPR016174">
    <property type="entry name" value="Di-haem_cyt_TM"/>
</dbReference>
<evidence type="ECO:0000256" key="4">
    <source>
        <dbReference type="ARBA" id="ARBA00022989"/>
    </source>
</evidence>
<proteinExistence type="predicted"/>
<dbReference type="InterPro" id="IPR011577">
    <property type="entry name" value="Cyt_b561_bac/Ni-Hgenase"/>
</dbReference>
<dbReference type="PANTHER" id="PTHR30485">
    <property type="entry name" value="NI/FE-HYDROGENASE 1 B-TYPE CYTOCHROME SUBUNIT"/>
    <property type="match status" value="1"/>
</dbReference>
<dbReference type="Proteomes" id="UP000028681">
    <property type="component" value="Chromosome"/>
</dbReference>
<keyword evidence="5 6" id="KW-0472">Membrane</keyword>
<evidence type="ECO:0000256" key="1">
    <source>
        <dbReference type="ARBA" id="ARBA00004651"/>
    </source>
</evidence>
<protein>
    <recommendedName>
        <fullName evidence="7">Cytochrome b561 bacterial/Ni-hydrogenase domain-containing protein</fullName>
    </recommendedName>
</protein>
<feature type="transmembrane region" description="Helical" evidence="6">
    <location>
        <begin position="69"/>
        <end position="90"/>
    </location>
</feature>
<evidence type="ECO:0000313" key="8">
    <source>
        <dbReference type="EMBL" id="AIJ07953.1"/>
    </source>
</evidence>
<accession>A0A076LMS1</accession>
<dbReference type="GO" id="GO:0005886">
    <property type="term" value="C:plasma membrane"/>
    <property type="evidence" value="ECO:0007669"/>
    <property type="project" value="UniProtKB-SubCell"/>
</dbReference>
<feature type="transmembrane region" description="Helical" evidence="6">
    <location>
        <begin position="212"/>
        <end position="234"/>
    </location>
</feature>
<keyword evidence="2" id="KW-1003">Cell membrane</keyword>
<evidence type="ECO:0000256" key="6">
    <source>
        <dbReference type="SAM" id="Phobius"/>
    </source>
</evidence>
<dbReference type="GO" id="GO:0009055">
    <property type="term" value="F:electron transfer activity"/>
    <property type="evidence" value="ECO:0007669"/>
    <property type="project" value="InterPro"/>
</dbReference>
<evidence type="ECO:0000256" key="3">
    <source>
        <dbReference type="ARBA" id="ARBA00022692"/>
    </source>
</evidence>
<comment type="subcellular location">
    <subcellularLocation>
        <location evidence="1">Cell membrane</location>
        <topology evidence="1">Multi-pass membrane protein</topology>
    </subcellularLocation>
</comment>
<dbReference type="PANTHER" id="PTHR30485:SF1">
    <property type="entry name" value="CYTOCHROME YDHU-RELATED"/>
    <property type="match status" value="1"/>
</dbReference>
<feature type="transmembrane region" description="Helical" evidence="6">
    <location>
        <begin position="179"/>
        <end position="200"/>
    </location>
</feature>
<dbReference type="EMBL" id="CP006664">
    <property type="protein sequence ID" value="AIJ07953.1"/>
    <property type="molecule type" value="Genomic_DNA"/>
</dbReference>
<name>A0A076LMS1_9GAMM</name>